<dbReference type="Pfam" id="PF13245">
    <property type="entry name" value="AAA_19"/>
    <property type="match status" value="1"/>
</dbReference>
<dbReference type="EMBL" id="CP011102">
    <property type="protein sequence ID" value="AQY51545.1"/>
    <property type="molecule type" value="Genomic_DNA"/>
</dbReference>
<organism evidence="1 2">
    <name type="scientific">Listeria weihenstephanensis</name>
    <dbReference type="NCBI Taxonomy" id="1006155"/>
    <lineage>
        <taxon>Bacteria</taxon>
        <taxon>Bacillati</taxon>
        <taxon>Bacillota</taxon>
        <taxon>Bacilli</taxon>
        <taxon>Bacillales</taxon>
        <taxon>Listeriaceae</taxon>
        <taxon>Listeria</taxon>
    </lineage>
</organism>
<evidence type="ECO:0000313" key="1">
    <source>
        <dbReference type="EMBL" id="AQY51545.1"/>
    </source>
</evidence>
<sequence>MKVEVAGAGGGKTTKLAEKIIKRYEQNNGENIYCVSFTNASADIIVEKLKRHYHEIPEKIKVSTIHSFLNSELISPYYFLLYKKQFHHSSRINLSHIPRYKAVHIARLESKGCLHVESFTNKAKYVVCEKSSDKKSVKKNRENICALISSYMGAIYVDEAQDIDVDFKQILVKLDSLGIDIELIGDPKQDLKGRGRLTELIVDYQDDVTYIQECHRCPVEHLALSNQYISVMEQQFSPENKGGNLQCFFESDLINMEEFINENSYDLKYIYQKNDMFDTHINTSKNPLFNELKIIISDHTKKTIEDISVIKHASKLAYELISLVTIDNNTPRAAINKKIPFNSITKAEYARLFEALEADTKVSEENKIAVRSIEAVKGLEEEKCLFIVTPEIAPYMLRLKTDMNKMMASLYVALTRSQKDLDILITRKAEEQFGKEAFETIFNVSI</sequence>
<evidence type="ECO:0000313" key="2">
    <source>
        <dbReference type="Proteomes" id="UP000223060"/>
    </source>
</evidence>
<dbReference type="SUPFAM" id="SSF52540">
    <property type="entry name" value="P-loop containing nucleoside triphosphate hydrolases"/>
    <property type="match status" value="1"/>
</dbReference>
<dbReference type="PANTHER" id="PTHR11070:SF2">
    <property type="entry name" value="ATP-DEPENDENT DNA HELICASE SRS2"/>
    <property type="match status" value="1"/>
</dbReference>
<dbReference type="RefSeq" id="WP_118907625.1">
    <property type="nucleotide sequence ID" value="NZ_CP011102.1"/>
</dbReference>
<accession>A0A1S7FW35</accession>
<dbReference type="InterPro" id="IPR000212">
    <property type="entry name" value="DNA_helicase_UvrD/REP"/>
</dbReference>
<dbReference type="GO" id="GO:0043138">
    <property type="term" value="F:3'-5' DNA helicase activity"/>
    <property type="evidence" value="ECO:0007669"/>
    <property type="project" value="TreeGrafter"/>
</dbReference>
<protein>
    <submittedName>
        <fullName evidence="1">Uncharacterized protein</fullName>
    </submittedName>
</protein>
<dbReference type="GO" id="GO:0003677">
    <property type="term" value="F:DNA binding"/>
    <property type="evidence" value="ECO:0007669"/>
    <property type="project" value="InterPro"/>
</dbReference>
<dbReference type="InterPro" id="IPR027417">
    <property type="entry name" value="P-loop_NTPase"/>
</dbReference>
<dbReference type="Gene3D" id="3.40.50.300">
    <property type="entry name" value="P-loop containing nucleotide triphosphate hydrolases"/>
    <property type="match status" value="2"/>
</dbReference>
<proteinExistence type="predicted"/>
<dbReference type="GO" id="GO:0005524">
    <property type="term" value="F:ATP binding"/>
    <property type="evidence" value="ECO:0007669"/>
    <property type="project" value="InterPro"/>
</dbReference>
<dbReference type="KEGG" id="lwi:UE46_11205"/>
<reference evidence="2" key="1">
    <citation type="submission" date="2015-03" db="EMBL/GenBank/DDBJ databases">
        <authorList>
            <person name="Ferrari E."/>
            <person name="Walter M.C."/>
            <person name="Huptas C."/>
            <person name="Scherer S."/>
            <person name="Mueller-Herbst S."/>
        </authorList>
    </citation>
    <scope>NUCLEOTIDE SEQUENCE [LARGE SCALE GENOMIC DNA]</scope>
    <source>
        <strain evidence="2">LWP01</strain>
    </source>
</reference>
<dbReference type="PANTHER" id="PTHR11070">
    <property type="entry name" value="UVRD / RECB / PCRA DNA HELICASE FAMILY MEMBER"/>
    <property type="match status" value="1"/>
</dbReference>
<name>A0A1S7FW35_9LIST</name>
<keyword evidence="2" id="KW-1185">Reference proteome</keyword>
<dbReference type="Proteomes" id="UP000223060">
    <property type="component" value="Chromosome"/>
</dbReference>
<dbReference type="GO" id="GO:0000725">
    <property type="term" value="P:recombinational repair"/>
    <property type="evidence" value="ECO:0007669"/>
    <property type="project" value="TreeGrafter"/>
</dbReference>
<dbReference type="AlphaFoldDB" id="A0A1S7FW35"/>
<gene>
    <name evidence="1" type="ORF">UE46_11205</name>
</gene>